<dbReference type="Proteomes" id="UP000003465">
    <property type="component" value="Unassembled WGS sequence"/>
</dbReference>
<evidence type="ECO:0000313" key="2">
    <source>
        <dbReference type="Proteomes" id="UP000003465"/>
    </source>
</evidence>
<proteinExistence type="predicted"/>
<comment type="caution">
    <text evidence="1">The sequence shown here is derived from an EMBL/GenBank/DDBJ whole genome shotgun (WGS) entry which is preliminary data.</text>
</comment>
<accession>A0A656GFS1</accession>
<gene>
    <name evidence="1" type="ORF">PSYMO_24813</name>
</gene>
<reference evidence="1 2" key="1">
    <citation type="journal article" date="2011" name="PLoS Pathog.">
        <title>Dynamic evolution of pathogenicity revealed by sequencing and comparative genomics of 19 Pseudomonas syringae isolates.</title>
        <authorList>
            <person name="Baltrus D.A."/>
            <person name="Nishimura M.T."/>
            <person name="Romanchuk A."/>
            <person name="Chang J.H."/>
            <person name="Mukhtar M.S."/>
            <person name="Cherkis K."/>
            <person name="Roach J."/>
            <person name="Grant S.R."/>
            <person name="Jones C.D."/>
            <person name="Dangl J.L."/>
        </authorList>
    </citation>
    <scope>NUCLEOTIDE SEQUENCE [LARGE SCALE GENOMIC DNA]</scope>
    <source>
        <strain evidence="1 2">301020</strain>
    </source>
</reference>
<name>A0A656GFS1_PSEA0</name>
<protein>
    <submittedName>
        <fullName evidence="1">BCCT family transporter</fullName>
    </submittedName>
</protein>
<dbReference type="AlphaFoldDB" id="A0A656GFS1"/>
<sequence>RYYRAEVHLSEGSQDYDLVGYTKEQVINDVLDQYERHMQFLHLVR</sequence>
<organism evidence="1 2">
    <name type="scientific">Pseudomonas amygdali pv. mori str. 301020</name>
    <dbReference type="NCBI Taxonomy" id="629261"/>
    <lineage>
        <taxon>Bacteria</taxon>
        <taxon>Pseudomonadati</taxon>
        <taxon>Pseudomonadota</taxon>
        <taxon>Gammaproteobacteria</taxon>
        <taxon>Pseudomonadales</taxon>
        <taxon>Pseudomonadaceae</taxon>
        <taxon>Pseudomonas</taxon>
        <taxon>Pseudomonas amygdali</taxon>
    </lineage>
</organism>
<evidence type="ECO:0000313" key="1">
    <source>
        <dbReference type="EMBL" id="EGH24497.1"/>
    </source>
</evidence>
<dbReference type="EMBL" id="AEAG01000974">
    <property type="protein sequence ID" value="EGH24497.1"/>
    <property type="molecule type" value="Genomic_DNA"/>
</dbReference>
<feature type="non-terminal residue" evidence="1">
    <location>
        <position position="1"/>
    </location>
</feature>